<dbReference type="EMBL" id="FLRE01001724">
    <property type="protein sequence ID" value="SBT57099.1"/>
    <property type="molecule type" value="Genomic_DNA"/>
</dbReference>
<protein>
    <submittedName>
        <fullName evidence="2">PIR Superfamily Protein</fullName>
    </submittedName>
</protein>
<keyword evidence="4" id="KW-1185">Reference proteome</keyword>
<proteinExistence type="predicted"/>
<evidence type="ECO:0000313" key="1">
    <source>
        <dbReference type="EMBL" id="SBT51555.1"/>
    </source>
</evidence>
<dbReference type="EMBL" id="FLRD01000223">
    <property type="protein sequence ID" value="SBT51555.1"/>
    <property type="molecule type" value="Genomic_DNA"/>
</dbReference>
<gene>
    <name evidence="1" type="ORF">POVWA1_062670</name>
    <name evidence="2" type="ORF">POVWA2_077290</name>
</gene>
<reference evidence="2" key="1">
    <citation type="submission" date="2016-05" db="EMBL/GenBank/DDBJ databases">
        <authorList>
            <person name="Lavstsen T."/>
            <person name="Jespersen J.S."/>
        </authorList>
    </citation>
    <scope>NUCLEOTIDE SEQUENCE [LARGE SCALE GENOMIC DNA]</scope>
</reference>
<dbReference type="AlphaFoldDB" id="A0A1A9AKF5"/>
<evidence type="ECO:0000313" key="3">
    <source>
        <dbReference type="Proteomes" id="UP000078550"/>
    </source>
</evidence>
<accession>A0A1A9AKF5</accession>
<name>A0A1A9AKF5_PLAOA</name>
<organism evidence="2 3">
    <name type="scientific">Plasmodium ovale wallikeri</name>
    <dbReference type="NCBI Taxonomy" id="864142"/>
    <lineage>
        <taxon>Eukaryota</taxon>
        <taxon>Sar</taxon>
        <taxon>Alveolata</taxon>
        <taxon>Apicomplexa</taxon>
        <taxon>Aconoidasida</taxon>
        <taxon>Haemosporida</taxon>
        <taxon>Plasmodiidae</taxon>
        <taxon>Plasmodium</taxon>
        <taxon>Plasmodium (Plasmodium)</taxon>
    </lineage>
</organism>
<dbReference type="Proteomes" id="UP000078550">
    <property type="component" value="Unassembled WGS sequence"/>
</dbReference>
<reference evidence="3 4" key="2">
    <citation type="submission" date="2016-05" db="EMBL/GenBank/DDBJ databases">
        <authorList>
            <person name="Naeem Raeece"/>
        </authorList>
    </citation>
    <scope>NUCLEOTIDE SEQUENCE [LARGE SCALE GENOMIC DNA]</scope>
</reference>
<evidence type="ECO:0000313" key="4">
    <source>
        <dbReference type="Proteomes" id="UP000078555"/>
    </source>
</evidence>
<sequence>MPCNKEKSKYNFCINSNYYETLLQYVEKNSSEVKKEKKCDNLRTSMTFFKSSSATEICQEFKFLYKAFSIYSGKKTAENDPFSNYDCDFMNYWLNYKLRENVSGGSINVKDFYNEIKSKDDEDLSKNKELHDYMHIIDLDILENMKLLYKLYDNAVNIKSIIDNEVYINDEQKNKEKESCSKYTKECDEKYKEAMNRCLSSNVDFYHALKYFKDSYDIITKPSSNESNACNFREFYYFPEYDAVLEKKANTIKISSTMCILSLALALIYKFTPFGPFLRGKINMVRNRWLNPDENGEELLALSTDLEDHISDNEEYNIGYYSETN</sequence>
<evidence type="ECO:0000313" key="2">
    <source>
        <dbReference type="EMBL" id="SBT57099.1"/>
    </source>
</evidence>
<dbReference type="Proteomes" id="UP000078555">
    <property type="component" value="Unassembled WGS sequence"/>
</dbReference>